<dbReference type="InterPro" id="IPR036237">
    <property type="entry name" value="Xyl_isomerase-like_sf"/>
</dbReference>
<proteinExistence type="predicted"/>
<evidence type="ECO:0000313" key="2">
    <source>
        <dbReference type="Proteomes" id="UP001555786"/>
    </source>
</evidence>
<name>A0ABV3PTG4_9HYPH</name>
<keyword evidence="2" id="KW-1185">Reference proteome</keyword>
<reference evidence="1 2" key="1">
    <citation type="submission" date="2024-07" db="EMBL/GenBank/DDBJ databases">
        <title>Description of Labrys sedimenti sp. nov., isolated from a diclofenac-degrading enrichment culture.</title>
        <authorList>
            <person name="Tancsics A."/>
            <person name="Csepanyi A."/>
        </authorList>
    </citation>
    <scope>NUCLEOTIDE SEQUENCE [LARGE SCALE GENOMIC DNA]</scope>
    <source>
        <strain evidence="1 2">LMG 23578</strain>
    </source>
</reference>
<protein>
    <submittedName>
        <fullName evidence="1">Uncharacterized protein</fullName>
    </submittedName>
</protein>
<organism evidence="1 2">
    <name type="scientific">Labrys neptuniae</name>
    <dbReference type="NCBI Taxonomy" id="376174"/>
    <lineage>
        <taxon>Bacteria</taxon>
        <taxon>Pseudomonadati</taxon>
        <taxon>Pseudomonadota</taxon>
        <taxon>Alphaproteobacteria</taxon>
        <taxon>Hyphomicrobiales</taxon>
        <taxon>Xanthobacteraceae</taxon>
        <taxon>Labrys</taxon>
    </lineage>
</organism>
<dbReference type="EMBL" id="JBFNQD010000011">
    <property type="protein sequence ID" value="MEW9308935.1"/>
    <property type="molecule type" value="Genomic_DNA"/>
</dbReference>
<comment type="caution">
    <text evidence="1">The sequence shown here is derived from an EMBL/GenBank/DDBJ whole genome shotgun (WGS) entry which is preliminary data.</text>
</comment>
<gene>
    <name evidence="1" type="ORF">ABXS05_25530</name>
</gene>
<sequence length="54" mass="5938">MGDVRTGSSILDLKGGVDADKAAGYTGWWSCELFRRRQHQDNSHAIAAAARFDK</sequence>
<evidence type="ECO:0000313" key="1">
    <source>
        <dbReference type="EMBL" id="MEW9308935.1"/>
    </source>
</evidence>
<accession>A0ABV3PTG4</accession>
<dbReference type="Proteomes" id="UP001555786">
    <property type="component" value="Unassembled WGS sequence"/>
</dbReference>
<dbReference type="RefSeq" id="WP_367625795.1">
    <property type="nucleotide sequence ID" value="NZ_JBFNQD010000011.1"/>
</dbReference>
<dbReference type="SUPFAM" id="SSF51658">
    <property type="entry name" value="Xylose isomerase-like"/>
    <property type="match status" value="1"/>
</dbReference>